<gene>
    <name evidence="1" type="ORF">ERS008207_04747</name>
</gene>
<dbReference type="Proteomes" id="UP000042394">
    <property type="component" value="Unassembled WGS sequence"/>
</dbReference>
<dbReference type="EMBL" id="CQPD01000082">
    <property type="protein sequence ID" value="CNV25702.1"/>
    <property type="molecule type" value="Genomic_DNA"/>
</dbReference>
<sequence length="71" mass="7893">MRGVACGFNGLPGRAQTGENAANVFITDRHDQRRPVFRIEGLIANRRRGDAVLIAPDKQLQEAHQRRPESG</sequence>
<accession>A0A655ELV7</accession>
<organism evidence="1 2">
    <name type="scientific">Salmonella enterica subsp. enterica serovar Bovismorbificans</name>
    <dbReference type="NCBI Taxonomy" id="58097"/>
    <lineage>
        <taxon>Bacteria</taxon>
        <taxon>Pseudomonadati</taxon>
        <taxon>Pseudomonadota</taxon>
        <taxon>Gammaproteobacteria</taxon>
        <taxon>Enterobacterales</taxon>
        <taxon>Enterobacteriaceae</taxon>
        <taxon>Salmonella</taxon>
    </lineage>
</organism>
<protein>
    <submittedName>
        <fullName evidence="1">Uncharacterized protein</fullName>
    </submittedName>
</protein>
<name>A0A655ELV7_SALET</name>
<reference evidence="1 2" key="1">
    <citation type="submission" date="2015-03" db="EMBL/GenBank/DDBJ databases">
        <authorList>
            <consortium name="Pathogen Informatics"/>
        </authorList>
    </citation>
    <scope>NUCLEOTIDE SEQUENCE [LARGE SCALE GENOMIC DNA]</scope>
    <source>
        <strain evidence="1 2">D4891</strain>
    </source>
</reference>
<dbReference type="AlphaFoldDB" id="A0A655ELV7"/>
<proteinExistence type="predicted"/>
<evidence type="ECO:0000313" key="2">
    <source>
        <dbReference type="Proteomes" id="UP000042394"/>
    </source>
</evidence>
<evidence type="ECO:0000313" key="1">
    <source>
        <dbReference type="EMBL" id="CNV25702.1"/>
    </source>
</evidence>